<name>A0A941API3_9BACI</name>
<dbReference type="Pfam" id="PF14897">
    <property type="entry name" value="EpsG"/>
    <property type="match status" value="1"/>
</dbReference>
<evidence type="ECO:0000313" key="2">
    <source>
        <dbReference type="EMBL" id="MBP3951522.1"/>
    </source>
</evidence>
<keyword evidence="1" id="KW-0472">Membrane</keyword>
<protein>
    <submittedName>
        <fullName evidence="2">EpsG family protein</fullName>
    </submittedName>
</protein>
<feature type="transmembrane region" description="Helical" evidence="1">
    <location>
        <begin position="6"/>
        <end position="27"/>
    </location>
</feature>
<feature type="transmembrane region" description="Helical" evidence="1">
    <location>
        <begin position="132"/>
        <end position="158"/>
    </location>
</feature>
<sequence>MTILYLNLALVFIFSLTARYFAVPVTVTDSMSIVKPSKFWIMLGLLSLVLVSGLRNTIGDTYFYMHAYEIHDFTWDRILNNKDIGFGILQMILQQFSEDAQVMIFVTALITNVLIVLTLYKYARLIEVALYVYVTSGLFLVSMNGIRQFLAASIVFAATKYIFEGKWKRFMLVVLFASTFHQSALILIPIYFLVRREAWTKLTFMLLVVAVLIVLGYNQFTQLLFSAIEDTQYGHYVGFEGEGASVIRIAVSAAPLALAFLGREKLRELSPKSDYIVNLSLLNLLFMIISSQNWIFARFTIYFGLYQLVLIAWIVKLFKEKDQKLIYITILISYFIYFFYEHVISLNISYRSPYL</sequence>
<feature type="transmembrane region" description="Helical" evidence="1">
    <location>
        <begin position="325"/>
        <end position="350"/>
    </location>
</feature>
<comment type="caution">
    <text evidence="2">The sequence shown here is derived from an EMBL/GenBank/DDBJ whole genome shotgun (WGS) entry which is preliminary data.</text>
</comment>
<dbReference type="InterPro" id="IPR049458">
    <property type="entry name" value="EpsG-like"/>
</dbReference>
<evidence type="ECO:0000256" key="1">
    <source>
        <dbReference type="SAM" id="Phobius"/>
    </source>
</evidence>
<evidence type="ECO:0000313" key="3">
    <source>
        <dbReference type="Proteomes" id="UP000678228"/>
    </source>
</evidence>
<gene>
    <name evidence="2" type="ORF">J7W16_10270</name>
</gene>
<dbReference type="EMBL" id="JAGKSQ010000003">
    <property type="protein sequence ID" value="MBP3951522.1"/>
    <property type="molecule type" value="Genomic_DNA"/>
</dbReference>
<feature type="transmembrane region" description="Helical" evidence="1">
    <location>
        <begin position="275"/>
        <end position="295"/>
    </location>
</feature>
<feature type="transmembrane region" description="Helical" evidence="1">
    <location>
        <begin position="170"/>
        <end position="192"/>
    </location>
</feature>
<dbReference type="RefSeq" id="WP_210597198.1">
    <property type="nucleotide sequence ID" value="NZ_JAGKSQ010000003.1"/>
</dbReference>
<feature type="transmembrane region" description="Helical" evidence="1">
    <location>
        <begin position="100"/>
        <end position="120"/>
    </location>
</feature>
<proteinExistence type="predicted"/>
<feature type="transmembrane region" description="Helical" evidence="1">
    <location>
        <begin position="204"/>
        <end position="225"/>
    </location>
</feature>
<keyword evidence="3" id="KW-1185">Reference proteome</keyword>
<dbReference type="AlphaFoldDB" id="A0A941API3"/>
<keyword evidence="1" id="KW-0812">Transmembrane</keyword>
<keyword evidence="1" id="KW-1133">Transmembrane helix</keyword>
<dbReference type="Proteomes" id="UP000678228">
    <property type="component" value="Unassembled WGS sequence"/>
</dbReference>
<reference evidence="2" key="1">
    <citation type="submission" date="2021-03" db="EMBL/GenBank/DDBJ databases">
        <title>Bacillus suaedae sp. nov., isolated from Suaeda aralocaspica.</title>
        <authorList>
            <person name="Lei R.F.R."/>
        </authorList>
    </citation>
    <scope>NUCLEOTIDE SEQUENCE</scope>
    <source>
        <strain evidence="2">YZJH907-2</strain>
    </source>
</reference>
<organism evidence="2 3">
    <name type="scientific">Halalkalibacter suaedae</name>
    <dbReference type="NCBI Taxonomy" id="2822140"/>
    <lineage>
        <taxon>Bacteria</taxon>
        <taxon>Bacillati</taxon>
        <taxon>Bacillota</taxon>
        <taxon>Bacilli</taxon>
        <taxon>Bacillales</taxon>
        <taxon>Bacillaceae</taxon>
        <taxon>Halalkalibacter</taxon>
    </lineage>
</organism>
<feature type="transmembrane region" description="Helical" evidence="1">
    <location>
        <begin position="39"/>
        <end position="58"/>
    </location>
</feature>
<accession>A0A941API3</accession>
<feature type="transmembrane region" description="Helical" evidence="1">
    <location>
        <begin position="245"/>
        <end position="263"/>
    </location>
</feature>
<feature type="transmembrane region" description="Helical" evidence="1">
    <location>
        <begin position="301"/>
        <end position="318"/>
    </location>
</feature>